<dbReference type="GO" id="GO:0006777">
    <property type="term" value="P:Mo-molybdopterin cofactor biosynthetic process"/>
    <property type="evidence" value="ECO:0007669"/>
    <property type="project" value="InterPro"/>
</dbReference>
<organism evidence="2 3">
    <name type="scientific">Cohnella fermenti</name>
    <dbReference type="NCBI Taxonomy" id="2565925"/>
    <lineage>
        <taxon>Bacteria</taxon>
        <taxon>Bacillati</taxon>
        <taxon>Bacillota</taxon>
        <taxon>Bacilli</taxon>
        <taxon>Bacillales</taxon>
        <taxon>Paenibacillaceae</taxon>
        <taxon>Cohnella</taxon>
    </lineage>
</organism>
<reference evidence="2 3" key="1">
    <citation type="submission" date="2019-04" db="EMBL/GenBank/DDBJ databases">
        <title>Cohnella sp. nov. isolated from preserved vegetables.</title>
        <authorList>
            <person name="Lin S.-Y."/>
            <person name="Hung M.-H."/>
            <person name="Young C.-C."/>
        </authorList>
    </citation>
    <scope>NUCLEOTIDE SEQUENCE [LARGE SCALE GENOMIC DNA]</scope>
    <source>
        <strain evidence="2 3">CC-MHH1044</strain>
    </source>
</reference>
<dbReference type="PANTHER" id="PTHR40072">
    <property type="entry name" value="MOLYBDOPTERIN-GUANINE DINUCLEOTIDE BIOSYNTHESIS ADAPTER PROTEIN-RELATED"/>
    <property type="match status" value="1"/>
</dbReference>
<evidence type="ECO:0000313" key="3">
    <source>
        <dbReference type="Proteomes" id="UP000310636"/>
    </source>
</evidence>
<gene>
    <name evidence="2" type="primary">mobB</name>
    <name evidence="2" type="ORF">E6C55_20050</name>
</gene>
<dbReference type="OrthoDB" id="9786803at2"/>
<name>A0A4S4BMP5_9BACL</name>
<evidence type="ECO:0000313" key="2">
    <source>
        <dbReference type="EMBL" id="THF76113.1"/>
    </source>
</evidence>
<protein>
    <submittedName>
        <fullName evidence="2">Molybdopterin-guanine dinucleotide biosynthesis protein B</fullName>
    </submittedName>
</protein>
<dbReference type="SUPFAM" id="SSF52540">
    <property type="entry name" value="P-loop containing nucleoside triphosphate hydrolases"/>
    <property type="match status" value="1"/>
</dbReference>
<dbReference type="Proteomes" id="UP000310636">
    <property type="component" value="Unassembled WGS sequence"/>
</dbReference>
<evidence type="ECO:0000259" key="1">
    <source>
        <dbReference type="Pfam" id="PF03205"/>
    </source>
</evidence>
<dbReference type="GO" id="GO:0005525">
    <property type="term" value="F:GTP binding"/>
    <property type="evidence" value="ECO:0007669"/>
    <property type="project" value="InterPro"/>
</dbReference>
<dbReference type="Gene3D" id="3.40.50.300">
    <property type="entry name" value="P-loop containing nucleotide triphosphate hydrolases"/>
    <property type="match status" value="1"/>
</dbReference>
<dbReference type="Pfam" id="PF03205">
    <property type="entry name" value="MobB"/>
    <property type="match status" value="1"/>
</dbReference>
<sequence length="165" mass="18208">MTDVIQVVGYKNSGKTTLVEHLVRTLTAAGLAVGTVKHDAHRFDVDREGTDTFRHREAGACMTAITSDCRTAFMEERPVPLEEIVRRMTDMDAVVVEGFKQDNYAKIVMLRTQEDEELLHRLTNVRAVVSWFPGAGGGGELPVFPLADADGLAKWVQANLLAQKP</sequence>
<feature type="domain" description="Molybdopterin-guanine dinucleotide biosynthesis protein B (MobB)" evidence="1">
    <location>
        <begin position="4"/>
        <end position="131"/>
    </location>
</feature>
<dbReference type="InterPro" id="IPR027417">
    <property type="entry name" value="P-loop_NTPase"/>
</dbReference>
<dbReference type="CDD" id="cd03116">
    <property type="entry name" value="MobB"/>
    <property type="match status" value="1"/>
</dbReference>
<accession>A0A4S4BMP5</accession>
<dbReference type="AlphaFoldDB" id="A0A4S4BMP5"/>
<dbReference type="PANTHER" id="PTHR40072:SF1">
    <property type="entry name" value="MOLYBDOPTERIN-GUANINE DINUCLEOTIDE BIOSYNTHESIS ADAPTER PROTEIN"/>
    <property type="match status" value="1"/>
</dbReference>
<comment type="caution">
    <text evidence="2">The sequence shown here is derived from an EMBL/GenBank/DDBJ whole genome shotgun (WGS) entry which is preliminary data.</text>
</comment>
<dbReference type="NCBIfam" id="TIGR00176">
    <property type="entry name" value="mobB"/>
    <property type="match status" value="1"/>
</dbReference>
<dbReference type="InterPro" id="IPR004435">
    <property type="entry name" value="MobB_dom"/>
</dbReference>
<dbReference type="InterPro" id="IPR052539">
    <property type="entry name" value="MGD_biosynthesis_adapter"/>
</dbReference>
<keyword evidence="3" id="KW-1185">Reference proteome</keyword>
<dbReference type="EMBL" id="SSOB01000027">
    <property type="protein sequence ID" value="THF76113.1"/>
    <property type="molecule type" value="Genomic_DNA"/>
</dbReference>
<proteinExistence type="predicted"/>